<dbReference type="Pfam" id="PF00535">
    <property type="entry name" value="Glycos_transf_2"/>
    <property type="match status" value="1"/>
</dbReference>
<evidence type="ECO:0000313" key="3">
    <source>
        <dbReference type="Proteomes" id="UP000262073"/>
    </source>
</evidence>
<proteinExistence type="predicted"/>
<dbReference type="RefSeq" id="WP_108566265.1">
    <property type="nucleotide sequence ID" value="NZ_CP031769.1"/>
</dbReference>
<dbReference type="EMBL" id="CP031769">
    <property type="protein sequence ID" value="AXR06183.1"/>
    <property type="molecule type" value="Genomic_DNA"/>
</dbReference>
<dbReference type="OrthoDB" id="6387468at2"/>
<evidence type="ECO:0000259" key="1">
    <source>
        <dbReference type="Pfam" id="PF00535"/>
    </source>
</evidence>
<organism evidence="2 3">
    <name type="scientific">Salinimonas sediminis</name>
    <dbReference type="NCBI Taxonomy" id="2303538"/>
    <lineage>
        <taxon>Bacteria</taxon>
        <taxon>Pseudomonadati</taxon>
        <taxon>Pseudomonadota</taxon>
        <taxon>Gammaproteobacteria</taxon>
        <taxon>Alteromonadales</taxon>
        <taxon>Alteromonadaceae</taxon>
        <taxon>Alteromonas/Salinimonas group</taxon>
        <taxon>Salinimonas</taxon>
    </lineage>
</organism>
<dbReference type="GO" id="GO:0016740">
    <property type="term" value="F:transferase activity"/>
    <property type="evidence" value="ECO:0007669"/>
    <property type="project" value="UniProtKB-KW"/>
</dbReference>
<sequence>MEPALSISAIFVTYKMKDGVTERIMQFKQHFPDSQIIVVDNSPATYKRYAKLGEALSGITQLDYIDNPTNSRFTAYNLACAKISHPYVVFRTDDDTFDEATLRAQLVTTQWQHFAVTPHYFKQDYQIPLSWQRPIEGVIFDTAFLQLLLPFEEEAGADWALLERAFTLASPAYFNQPVLYKAAHGRTV</sequence>
<name>A0A346NKX6_9ALTE</name>
<reference evidence="2 3" key="1">
    <citation type="submission" date="2018-08" db="EMBL/GenBank/DDBJ databases">
        <title>Salinimonas sediminis sp. nov., a piezophilic bacterium isolated from a deep-sea sediment sample from the New Britain Trench.</title>
        <authorList>
            <person name="Cao J."/>
        </authorList>
    </citation>
    <scope>NUCLEOTIDE SEQUENCE [LARGE SCALE GENOMIC DNA]</scope>
    <source>
        <strain evidence="2 3">N102</strain>
    </source>
</reference>
<dbReference type="SUPFAM" id="SSF53448">
    <property type="entry name" value="Nucleotide-diphospho-sugar transferases"/>
    <property type="match status" value="1"/>
</dbReference>
<dbReference type="InterPro" id="IPR001173">
    <property type="entry name" value="Glyco_trans_2-like"/>
</dbReference>
<feature type="domain" description="Glycosyltransferase 2-like" evidence="1">
    <location>
        <begin position="9"/>
        <end position="111"/>
    </location>
</feature>
<evidence type="ECO:0000313" key="2">
    <source>
        <dbReference type="EMBL" id="AXR06183.1"/>
    </source>
</evidence>
<keyword evidence="2" id="KW-0808">Transferase</keyword>
<dbReference type="KEGG" id="salm:D0Y50_07275"/>
<dbReference type="AlphaFoldDB" id="A0A346NKX6"/>
<accession>A0A346NKX6</accession>
<dbReference type="Proteomes" id="UP000262073">
    <property type="component" value="Chromosome"/>
</dbReference>
<dbReference type="InterPro" id="IPR029044">
    <property type="entry name" value="Nucleotide-diphossugar_trans"/>
</dbReference>
<dbReference type="CDD" id="cd00761">
    <property type="entry name" value="Glyco_tranf_GTA_type"/>
    <property type="match status" value="1"/>
</dbReference>
<keyword evidence="3" id="KW-1185">Reference proteome</keyword>
<protein>
    <submittedName>
        <fullName evidence="2">Glycosyltransferase family 2 protein</fullName>
    </submittedName>
</protein>
<dbReference type="Gene3D" id="3.90.550.10">
    <property type="entry name" value="Spore Coat Polysaccharide Biosynthesis Protein SpsA, Chain A"/>
    <property type="match status" value="1"/>
</dbReference>
<gene>
    <name evidence="2" type="ORF">D0Y50_07275</name>
</gene>